<protein>
    <submittedName>
        <fullName evidence="2">Reverse transcriptase domain-containing protein</fullName>
    </submittedName>
</protein>
<name>A0ABQ4XYY7_9ASTR</name>
<dbReference type="InterPro" id="IPR012337">
    <property type="entry name" value="RNaseH-like_sf"/>
</dbReference>
<proteinExistence type="predicted"/>
<feature type="domain" description="Integrase catalytic" evidence="1">
    <location>
        <begin position="169"/>
        <end position="277"/>
    </location>
</feature>
<sequence>MRQRRWLELLADYDYEIRYHPGKANVIADALSRKERIKPLRVRALVMTLHPKLPSQILEAQTEAINEENIEAENLQGMDKAFEVRPDGTRCIKNRSWLPLFSNLRDLIIHESHKSKYPIHPGTDKMYQDLKKLYWWPNMKAIIAEYVGKCLTCSRVKAECQKPSGLIIQPEIPTWKWERITMDFVTKLSKTSSGHDTIWVIVDHLTKSTHFIPTKAIDSMETLIRLYIKEIISRYRVPISIISDRDSYFTSRFWQLMQNALGTQLDMSTTYHPQTDG</sequence>
<dbReference type="Gene3D" id="3.30.420.10">
    <property type="entry name" value="Ribonuclease H-like superfamily/Ribonuclease H"/>
    <property type="match status" value="1"/>
</dbReference>
<dbReference type="PANTHER" id="PTHR37984:SF5">
    <property type="entry name" value="PROTEIN NYNRIN-LIKE"/>
    <property type="match status" value="1"/>
</dbReference>
<dbReference type="Pfam" id="PF17921">
    <property type="entry name" value="Integrase_H2C2"/>
    <property type="match status" value="1"/>
</dbReference>
<dbReference type="InterPro" id="IPR041588">
    <property type="entry name" value="Integrase_H2C2"/>
</dbReference>
<keyword evidence="2" id="KW-0808">Transferase</keyword>
<evidence type="ECO:0000313" key="2">
    <source>
        <dbReference type="EMBL" id="GJS70429.1"/>
    </source>
</evidence>
<dbReference type="PANTHER" id="PTHR37984">
    <property type="entry name" value="PROTEIN CBG26694"/>
    <property type="match status" value="1"/>
</dbReference>
<dbReference type="InterPro" id="IPR001584">
    <property type="entry name" value="Integrase_cat-core"/>
</dbReference>
<keyword evidence="2" id="KW-0695">RNA-directed DNA polymerase</keyword>
<dbReference type="InterPro" id="IPR050951">
    <property type="entry name" value="Retrovirus_Pol_polyprotein"/>
</dbReference>
<dbReference type="EMBL" id="BQNB010009934">
    <property type="protein sequence ID" value="GJS70429.1"/>
    <property type="molecule type" value="Genomic_DNA"/>
</dbReference>
<dbReference type="PROSITE" id="PS50994">
    <property type="entry name" value="INTEGRASE"/>
    <property type="match status" value="1"/>
</dbReference>
<gene>
    <name evidence="2" type="ORF">Tco_0703270</name>
</gene>
<reference evidence="2" key="1">
    <citation type="journal article" date="2022" name="Int. J. Mol. Sci.">
        <title>Draft Genome of Tanacetum Coccineum: Genomic Comparison of Closely Related Tanacetum-Family Plants.</title>
        <authorList>
            <person name="Yamashiro T."/>
            <person name="Shiraishi A."/>
            <person name="Nakayama K."/>
            <person name="Satake H."/>
        </authorList>
    </citation>
    <scope>NUCLEOTIDE SEQUENCE</scope>
</reference>
<dbReference type="InterPro" id="IPR036397">
    <property type="entry name" value="RNaseH_sf"/>
</dbReference>
<dbReference type="Gene3D" id="1.10.340.70">
    <property type="match status" value="1"/>
</dbReference>
<keyword evidence="2" id="KW-0548">Nucleotidyltransferase</keyword>
<keyword evidence="3" id="KW-1185">Reference proteome</keyword>
<accession>A0ABQ4XYY7</accession>
<organism evidence="2 3">
    <name type="scientific">Tanacetum coccineum</name>
    <dbReference type="NCBI Taxonomy" id="301880"/>
    <lineage>
        <taxon>Eukaryota</taxon>
        <taxon>Viridiplantae</taxon>
        <taxon>Streptophyta</taxon>
        <taxon>Embryophyta</taxon>
        <taxon>Tracheophyta</taxon>
        <taxon>Spermatophyta</taxon>
        <taxon>Magnoliopsida</taxon>
        <taxon>eudicotyledons</taxon>
        <taxon>Gunneridae</taxon>
        <taxon>Pentapetalae</taxon>
        <taxon>asterids</taxon>
        <taxon>campanulids</taxon>
        <taxon>Asterales</taxon>
        <taxon>Asteraceae</taxon>
        <taxon>Asteroideae</taxon>
        <taxon>Anthemideae</taxon>
        <taxon>Anthemidinae</taxon>
        <taxon>Tanacetum</taxon>
    </lineage>
</organism>
<reference evidence="2" key="2">
    <citation type="submission" date="2022-01" db="EMBL/GenBank/DDBJ databases">
        <authorList>
            <person name="Yamashiro T."/>
            <person name="Shiraishi A."/>
            <person name="Satake H."/>
            <person name="Nakayama K."/>
        </authorList>
    </citation>
    <scope>NUCLEOTIDE SEQUENCE</scope>
</reference>
<evidence type="ECO:0000259" key="1">
    <source>
        <dbReference type="PROSITE" id="PS50994"/>
    </source>
</evidence>
<dbReference type="GO" id="GO:0003964">
    <property type="term" value="F:RNA-directed DNA polymerase activity"/>
    <property type="evidence" value="ECO:0007669"/>
    <property type="project" value="UniProtKB-KW"/>
</dbReference>
<dbReference type="SUPFAM" id="SSF53098">
    <property type="entry name" value="Ribonuclease H-like"/>
    <property type="match status" value="1"/>
</dbReference>
<dbReference type="Proteomes" id="UP001151760">
    <property type="component" value="Unassembled WGS sequence"/>
</dbReference>
<evidence type="ECO:0000313" key="3">
    <source>
        <dbReference type="Proteomes" id="UP001151760"/>
    </source>
</evidence>
<comment type="caution">
    <text evidence="2">The sequence shown here is derived from an EMBL/GenBank/DDBJ whole genome shotgun (WGS) entry which is preliminary data.</text>
</comment>